<dbReference type="PANTHER" id="PTHR47505">
    <property type="entry name" value="DNA UTILIZATION PROTEIN YHGH"/>
    <property type="match status" value="1"/>
</dbReference>
<dbReference type="InterPro" id="IPR029057">
    <property type="entry name" value="PRTase-like"/>
</dbReference>
<evidence type="ECO:0000256" key="1">
    <source>
        <dbReference type="ARBA" id="ARBA00008007"/>
    </source>
</evidence>
<dbReference type="PANTHER" id="PTHR47505:SF1">
    <property type="entry name" value="DNA UTILIZATION PROTEIN YHGH"/>
    <property type="match status" value="1"/>
</dbReference>
<dbReference type="RefSeq" id="WP_160586673.1">
    <property type="nucleotide sequence ID" value="NZ_BMHN01000001.1"/>
</dbReference>
<dbReference type="Proteomes" id="UP000470384">
    <property type="component" value="Unassembled WGS sequence"/>
</dbReference>
<dbReference type="EMBL" id="WXYQ01000001">
    <property type="protein sequence ID" value="NBG94601.1"/>
    <property type="molecule type" value="Genomic_DNA"/>
</dbReference>
<dbReference type="AlphaFoldDB" id="A0A845Q929"/>
<dbReference type="SUPFAM" id="SSF53271">
    <property type="entry name" value="PRTase-like"/>
    <property type="match status" value="1"/>
</dbReference>
<dbReference type="InterPro" id="IPR051910">
    <property type="entry name" value="ComF/GntX_DNA_util-trans"/>
</dbReference>
<gene>
    <name evidence="4" type="ORF">GTQ45_02495</name>
</gene>
<evidence type="ECO:0000259" key="2">
    <source>
        <dbReference type="Pfam" id="PF00156"/>
    </source>
</evidence>
<dbReference type="Pfam" id="PF00156">
    <property type="entry name" value="Pribosyltran"/>
    <property type="match status" value="1"/>
</dbReference>
<comment type="caution">
    <text evidence="4">The sequence shown here is derived from an EMBL/GenBank/DDBJ whole genome shotgun (WGS) entry which is preliminary data.</text>
</comment>
<evidence type="ECO:0000259" key="3">
    <source>
        <dbReference type="Pfam" id="PF18912"/>
    </source>
</evidence>
<evidence type="ECO:0000313" key="4">
    <source>
        <dbReference type="EMBL" id="NBG94601.1"/>
    </source>
</evidence>
<dbReference type="GeneID" id="300653582"/>
<feature type="domain" description="Double zinc ribbon" evidence="3">
    <location>
        <begin position="19"/>
        <end position="67"/>
    </location>
</feature>
<dbReference type="OrthoDB" id="9779910at2"/>
<name>A0A845Q929_9HYPH</name>
<comment type="similarity">
    <text evidence="1">Belongs to the ComF/GntX family.</text>
</comment>
<proteinExistence type="inferred from homology"/>
<protein>
    <submittedName>
        <fullName evidence="4">ComF family protein</fullName>
    </submittedName>
</protein>
<dbReference type="InterPro" id="IPR000836">
    <property type="entry name" value="PRTase_dom"/>
</dbReference>
<dbReference type="InterPro" id="IPR044005">
    <property type="entry name" value="DZR_2"/>
</dbReference>
<feature type="domain" description="Phosphoribosyltransferase" evidence="2">
    <location>
        <begin position="191"/>
        <end position="245"/>
    </location>
</feature>
<dbReference type="Pfam" id="PF18912">
    <property type="entry name" value="DZR_2"/>
    <property type="match status" value="1"/>
</dbReference>
<organism evidence="4 5">
    <name type="scientific">Pyruvatibacter mobilis</name>
    <dbReference type="NCBI Taxonomy" id="1712261"/>
    <lineage>
        <taxon>Bacteria</taxon>
        <taxon>Pseudomonadati</taxon>
        <taxon>Pseudomonadota</taxon>
        <taxon>Alphaproteobacteria</taxon>
        <taxon>Hyphomicrobiales</taxon>
        <taxon>Parvibaculaceae</taxon>
        <taxon>Pyruvatibacter</taxon>
    </lineage>
</organism>
<keyword evidence="5" id="KW-1185">Reference proteome</keyword>
<dbReference type="CDD" id="cd06223">
    <property type="entry name" value="PRTases_typeI"/>
    <property type="match status" value="1"/>
</dbReference>
<evidence type="ECO:0000313" key="5">
    <source>
        <dbReference type="Proteomes" id="UP000470384"/>
    </source>
</evidence>
<reference evidence="4 5" key="1">
    <citation type="journal article" date="2016" name="Int. J. Syst. Evol. Microbiol.">
        <title>Pyruvatibacter mobilis gen. nov., sp. nov., a marine bacterium from the culture broth of Picochlorum sp. 122.</title>
        <authorList>
            <person name="Wang G."/>
            <person name="Tang M."/>
            <person name="Wu H."/>
            <person name="Dai S."/>
            <person name="Li T."/>
            <person name="Chen C."/>
            <person name="He H."/>
            <person name="Fan J."/>
            <person name="Xiang W."/>
            <person name="Li X."/>
        </authorList>
    </citation>
    <scope>NUCLEOTIDE SEQUENCE [LARGE SCALE GENOMIC DNA]</scope>
    <source>
        <strain evidence="4 5">GYP-11</strain>
    </source>
</reference>
<sequence>MGKTFDRMGGMVRRGGDGLLRLALPPVCPVTGDRVLEYGTLSPQAWTELTFITRPHCPVTGLPFERDPGDGTVSPAALASPPRYDHARSALLFEGRTRQLVHLLKYADRTELTQMLGRWMAHAGRDLLADADMLAPVPLHAARLVRRRFNQAALLGQALHRLTGVPLEVALLDRVKATRSQVGLSRSARRRNVQGAFGIAPGRRVAGKHIVLVDDVLTSGATAEACAAVLRRAGAARVDVLTLARVVAPQDVPI</sequence>
<accession>A0A845Q929</accession>
<dbReference type="Gene3D" id="3.40.50.2020">
    <property type="match status" value="1"/>
</dbReference>